<dbReference type="Gene3D" id="1.20.1250.20">
    <property type="entry name" value="MFS general substrate transporter like domains"/>
    <property type="match status" value="1"/>
</dbReference>
<dbReference type="PANTHER" id="PTHR23517">
    <property type="entry name" value="RESISTANCE PROTEIN MDTM, PUTATIVE-RELATED-RELATED"/>
    <property type="match status" value="1"/>
</dbReference>
<dbReference type="SUPFAM" id="SSF103473">
    <property type="entry name" value="MFS general substrate transporter"/>
    <property type="match status" value="1"/>
</dbReference>
<feature type="transmembrane region" description="Helical" evidence="7">
    <location>
        <begin position="336"/>
        <end position="357"/>
    </location>
</feature>
<name>A0A8J6IU33_9ALTE</name>
<accession>A0A8J6IU33</accession>
<feature type="transmembrane region" description="Helical" evidence="7">
    <location>
        <begin position="363"/>
        <end position="383"/>
    </location>
</feature>
<reference evidence="9" key="2">
    <citation type="submission" date="2020-08" db="EMBL/GenBank/DDBJ databases">
        <authorList>
            <person name="Lai Q."/>
        </authorList>
    </citation>
    <scope>NUCLEOTIDE SEQUENCE</scope>
    <source>
        <strain evidence="9">S27-2</strain>
    </source>
</reference>
<feature type="transmembrane region" description="Helical" evidence="7">
    <location>
        <begin position="297"/>
        <end position="324"/>
    </location>
</feature>
<evidence type="ECO:0000256" key="3">
    <source>
        <dbReference type="ARBA" id="ARBA00022475"/>
    </source>
</evidence>
<keyword evidence="2" id="KW-0813">Transport</keyword>
<feature type="transmembrane region" description="Helical" evidence="7">
    <location>
        <begin position="243"/>
        <end position="261"/>
    </location>
</feature>
<keyword evidence="10" id="KW-1185">Reference proteome</keyword>
<comment type="subcellular location">
    <subcellularLocation>
        <location evidence="1">Cell membrane</location>
        <topology evidence="1">Multi-pass membrane protein</topology>
    </subcellularLocation>
</comment>
<feature type="transmembrane region" description="Helical" evidence="7">
    <location>
        <begin position="210"/>
        <end position="231"/>
    </location>
</feature>
<evidence type="ECO:0000313" key="10">
    <source>
        <dbReference type="Proteomes" id="UP000601768"/>
    </source>
</evidence>
<organism evidence="9 10">
    <name type="scientific">Neptunicella marina</name>
    <dbReference type="NCBI Taxonomy" id="2125989"/>
    <lineage>
        <taxon>Bacteria</taxon>
        <taxon>Pseudomonadati</taxon>
        <taxon>Pseudomonadota</taxon>
        <taxon>Gammaproteobacteria</taxon>
        <taxon>Alteromonadales</taxon>
        <taxon>Alteromonadaceae</taxon>
        <taxon>Neptunicella</taxon>
    </lineage>
</organism>
<dbReference type="InterPro" id="IPR050171">
    <property type="entry name" value="MFS_Transporters"/>
</dbReference>
<dbReference type="InterPro" id="IPR011701">
    <property type="entry name" value="MFS"/>
</dbReference>
<feature type="transmembrane region" description="Helical" evidence="7">
    <location>
        <begin position="99"/>
        <end position="121"/>
    </location>
</feature>
<sequence length="389" mass="41309">MRLSYTSSFWLACSVLLLTFFVSGTPISLFNLYRLQEGLSNADLGIVSLGYFIAAASALLIFGRISNHTGRKPLLYTAIVCLLTSCALLLMMHSVSVLLLARILQGFACGIASSNIAAYLVDVSEQQPGWLVALITSCSPMLGISGGAISSGALATWGPAPRSLIYMLLMVILSSILVTTWFAQESIKPKGGWLLSLRPRLYLPEGKNKTFLTTAGVVIATWSLGAFYQAFGPSVLAQKLNQSSAFMSAIAFSSVMILTPLGGYISRYYRPHIAIRLGMGAFIVASFTILISLKQGWLISFIGASLLVGLSQGVATAACLHLLLHGITSEHRAGTLATVFVTSYSGAVFPGAIASAFAHNLSVFQLCMGYVGLGFVAATFAIIMSAKLE</sequence>
<evidence type="ECO:0000256" key="5">
    <source>
        <dbReference type="ARBA" id="ARBA00022989"/>
    </source>
</evidence>
<feature type="transmembrane region" description="Helical" evidence="7">
    <location>
        <begin position="163"/>
        <end position="183"/>
    </location>
</feature>
<dbReference type="Pfam" id="PF07690">
    <property type="entry name" value="MFS_1"/>
    <property type="match status" value="1"/>
</dbReference>
<proteinExistence type="predicted"/>
<keyword evidence="4 7" id="KW-0812">Transmembrane</keyword>
<dbReference type="InterPro" id="IPR036259">
    <property type="entry name" value="MFS_trans_sf"/>
</dbReference>
<evidence type="ECO:0000256" key="6">
    <source>
        <dbReference type="ARBA" id="ARBA00023136"/>
    </source>
</evidence>
<dbReference type="InterPro" id="IPR020846">
    <property type="entry name" value="MFS_dom"/>
</dbReference>
<keyword evidence="5 7" id="KW-1133">Transmembrane helix</keyword>
<comment type="caution">
    <text evidence="9">The sequence shown here is derived from an EMBL/GenBank/DDBJ whole genome shotgun (WGS) entry which is preliminary data.</text>
</comment>
<evidence type="ECO:0000256" key="2">
    <source>
        <dbReference type="ARBA" id="ARBA00022448"/>
    </source>
</evidence>
<dbReference type="RefSeq" id="WP_186506873.1">
    <property type="nucleotide sequence ID" value="NZ_JACNEP010000007.1"/>
</dbReference>
<dbReference type="EMBL" id="JACNEP010000007">
    <property type="protein sequence ID" value="MBC3766349.1"/>
    <property type="molecule type" value="Genomic_DNA"/>
</dbReference>
<feature type="transmembrane region" description="Helical" evidence="7">
    <location>
        <begin position="74"/>
        <end position="93"/>
    </location>
</feature>
<dbReference type="AlphaFoldDB" id="A0A8J6IU33"/>
<evidence type="ECO:0000256" key="4">
    <source>
        <dbReference type="ARBA" id="ARBA00022692"/>
    </source>
</evidence>
<feature type="transmembrane region" description="Helical" evidence="7">
    <location>
        <begin position="130"/>
        <end position="157"/>
    </location>
</feature>
<evidence type="ECO:0000256" key="7">
    <source>
        <dbReference type="SAM" id="Phobius"/>
    </source>
</evidence>
<keyword evidence="6 7" id="KW-0472">Membrane</keyword>
<keyword evidence="3" id="KW-1003">Cell membrane</keyword>
<reference evidence="9" key="1">
    <citation type="journal article" date="2018" name="Int. J. Syst. Evol. Microbiol.">
        <title>Neptunicella marina gen. nov., sp. nov., isolated from surface seawater.</title>
        <authorList>
            <person name="Liu X."/>
            <person name="Lai Q."/>
            <person name="Du Y."/>
            <person name="Zhang X."/>
            <person name="Liu Z."/>
            <person name="Sun F."/>
            <person name="Shao Z."/>
        </authorList>
    </citation>
    <scope>NUCLEOTIDE SEQUENCE</scope>
    <source>
        <strain evidence="9">S27-2</strain>
    </source>
</reference>
<protein>
    <submittedName>
        <fullName evidence="9">MFS transporter</fullName>
    </submittedName>
</protein>
<feature type="domain" description="Major facilitator superfamily (MFS) profile" evidence="8">
    <location>
        <begin position="1"/>
        <end position="386"/>
    </location>
</feature>
<evidence type="ECO:0000313" key="9">
    <source>
        <dbReference type="EMBL" id="MBC3766349.1"/>
    </source>
</evidence>
<gene>
    <name evidence="9" type="ORF">H8B19_10695</name>
</gene>
<dbReference type="GO" id="GO:0022857">
    <property type="term" value="F:transmembrane transporter activity"/>
    <property type="evidence" value="ECO:0007669"/>
    <property type="project" value="InterPro"/>
</dbReference>
<evidence type="ECO:0000256" key="1">
    <source>
        <dbReference type="ARBA" id="ARBA00004651"/>
    </source>
</evidence>
<feature type="transmembrane region" description="Helical" evidence="7">
    <location>
        <begin position="273"/>
        <end position="291"/>
    </location>
</feature>
<dbReference type="Proteomes" id="UP000601768">
    <property type="component" value="Unassembled WGS sequence"/>
</dbReference>
<evidence type="ECO:0000259" key="8">
    <source>
        <dbReference type="PROSITE" id="PS50850"/>
    </source>
</evidence>
<feature type="transmembrane region" description="Helical" evidence="7">
    <location>
        <begin position="44"/>
        <end position="62"/>
    </location>
</feature>
<dbReference type="PROSITE" id="PS50850">
    <property type="entry name" value="MFS"/>
    <property type="match status" value="1"/>
</dbReference>
<dbReference type="GO" id="GO:0005886">
    <property type="term" value="C:plasma membrane"/>
    <property type="evidence" value="ECO:0007669"/>
    <property type="project" value="UniProtKB-SubCell"/>
</dbReference>